<dbReference type="EMBL" id="CP163440">
    <property type="protein sequence ID" value="XDQ59797.1"/>
    <property type="molecule type" value="Genomic_DNA"/>
</dbReference>
<protein>
    <submittedName>
        <fullName evidence="1">Uncharacterized protein</fullName>
    </submittedName>
</protein>
<name>A0AB39S0M6_9ACTN</name>
<evidence type="ECO:0000313" key="1">
    <source>
        <dbReference type="EMBL" id="XDQ59797.1"/>
    </source>
</evidence>
<accession>A0AB39S0M6</accession>
<proteinExistence type="predicted"/>
<gene>
    <name evidence="1" type="ORF">AB5J50_02910</name>
</gene>
<organism evidence="1">
    <name type="scientific">Streptomyces sp. R35</name>
    <dbReference type="NCBI Taxonomy" id="3238630"/>
    <lineage>
        <taxon>Bacteria</taxon>
        <taxon>Bacillati</taxon>
        <taxon>Actinomycetota</taxon>
        <taxon>Actinomycetes</taxon>
        <taxon>Kitasatosporales</taxon>
        <taxon>Streptomycetaceae</taxon>
        <taxon>Streptomyces</taxon>
    </lineage>
</organism>
<sequence>MNEAAWRALDLIRAYAARDRAAAIEHLALLEPDQLEYTGGVLIAMYNDTGQVLHDTGCPCNPATVVRAVASVPNAVCARLCDTTDVIPYDRLEEFFTKDLA</sequence>
<dbReference type="AlphaFoldDB" id="A0AB39S0M6"/>
<reference evidence="1" key="1">
    <citation type="submission" date="2024-07" db="EMBL/GenBank/DDBJ databases">
        <authorList>
            <person name="Yu S.T."/>
        </authorList>
    </citation>
    <scope>NUCLEOTIDE SEQUENCE</scope>
    <source>
        <strain evidence="1">R35</strain>
    </source>
</reference>
<dbReference type="RefSeq" id="WP_369254579.1">
    <property type="nucleotide sequence ID" value="NZ_CP163440.1"/>
</dbReference>